<dbReference type="PANTHER" id="PTHR43270">
    <property type="entry name" value="BETA-ALA-HIS DIPEPTIDASE"/>
    <property type="match status" value="1"/>
</dbReference>
<dbReference type="NCBIfam" id="NF005914">
    <property type="entry name" value="PRK07907.1"/>
    <property type="match status" value="1"/>
</dbReference>
<dbReference type="AlphaFoldDB" id="A0A4R4Y9A6"/>
<gene>
    <name evidence="5" type="ORF">E1288_34005</name>
</gene>
<evidence type="ECO:0000313" key="5">
    <source>
        <dbReference type="EMBL" id="TDD40966.1"/>
    </source>
</evidence>
<dbReference type="GO" id="GO:0008233">
    <property type="term" value="F:peptidase activity"/>
    <property type="evidence" value="ECO:0007669"/>
    <property type="project" value="UniProtKB-KW"/>
</dbReference>
<proteinExistence type="predicted"/>
<dbReference type="PANTHER" id="PTHR43270:SF12">
    <property type="entry name" value="SUCCINYL-DIAMINOPIMELATE DESUCCINYLASE"/>
    <property type="match status" value="1"/>
</dbReference>
<dbReference type="SUPFAM" id="SSF53187">
    <property type="entry name" value="Zn-dependent exopeptidases"/>
    <property type="match status" value="1"/>
</dbReference>
<evidence type="ECO:0000313" key="6">
    <source>
        <dbReference type="Proteomes" id="UP000294947"/>
    </source>
</evidence>
<evidence type="ECO:0000259" key="4">
    <source>
        <dbReference type="Pfam" id="PF07687"/>
    </source>
</evidence>
<evidence type="ECO:0000256" key="3">
    <source>
        <dbReference type="ARBA" id="ARBA00022801"/>
    </source>
</evidence>
<keyword evidence="3" id="KW-0378">Hydrolase</keyword>
<dbReference type="Pfam" id="PF01546">
    <property type="entry name" value="Peptidase_M20"/>
    <property type="match status" value="1"/>
</dbReference>
<dbReference type="GO" id="GO:0046872">
    <property type="term" value="F:metal ion binding"/>
    <property type="evidence" value="ECO:0007669"/>
    <property type="project" value="UniProtKB-KW"/>
</dbReference>
<keyword evidence="2" id="KW-0479">Metal-binding</keyword>
<dbReference type="Gene3D" id="3.40.630.10">
    <property type="entry name" value="Zn peptidases"/>
    <property type="match status" value="1"/>
</dbReference>
<evidence type="ECO:0000256" key="1">
    <source>
        <dbReference type="ARBA" id="ARBA00022670"/>
    </source>
</evidence>
<dbReference type="InterPro" id="IPR002933">
    <property type="entry name" value="Peptidase_M20"/>
</dbReference>
<organism evidence="5 6">
    <name type="scientific">Saccharopolyspora elongata</name>
    <dbReference type="NCBI Taxonomy" id="2530387"/>
    <lineage>
        <taxon>Bacteria</taxon>
        <taxon>Bacillati</taxon>
        <taxon>Actinomycetota</taxon>
        <taxon>Actinomycetes</taxon>
        <taxon>Pseudonocardiales</taxon>
        <taxon>Pseudonocardiaceae</taxon>
        <taxon>Saccharopolyspora</taxon>
    </lineage>
</organism>
<keyword evidence="1" id="KW-0645">Protease</keyword>
<reference evidence="5 6" key="1">
    <citation type="submission" date="2019-03" db="EMBL/GenBank/DDBJ databases">
        <title>Draft genome sequences of novel Actinobacteria.</title>
        <authorList>
            <person name="Sahin N."/>
            <person name="Ay H."/>
            <person name="Saygin H."/>
        </authorList>
    </citation>
    <scope>NUCLEOTIDE SEQUENCE [LARGE SCALE GENOMIC DNA]</scope>
    <source>
        <strain evidence="5 6">7K502</strain>
    </source>
</reference>
<accession>A0A4R4Y9A6</accession>
<dbReference type="InterPro" id="IPR051458">
    <property type="entry name" value="Cyt/Met_Dipeptidase"/>
</dbReference>
<dbReference type="RefSeq" id="WP_132492622.1">
    <property type="nucleotide sequence ID" value="NZ_SMKW01000064.1"/>
</dbReference>
<protein>
    <submittedName>
        <fullName evidence="5">Dipeptidase</fullName>
    </submittedName>
</protein>
<dbReference type="Gene3D" id="3.30.70.360">
    <property type="match status" value="1"/>
</dbReference>
<comment type="caution">
    <text evidence="5">The sequence shown here is derived from an EMBL/GenBank/DDBJ whole genome shotgun (WGS) entry which is preliminary data.</text>
</comment>
<name>A0A4R4Y9A6_9PSEU</name>
<sequence length="453" mass="47714">MVIDTATTSGDTALKQKVSSLMSTLKSDLCDLVRIRSTAGGATTEAANKVVSLLKEAGVSDATTVKIGSGRAPLVHGTVTGRTGKPTVLLYAHYDVQPAGSWNETEAFTPTEVNGRLRGRGAADDKSGIMMHVGALRAFDKNPPVNLEILIEGEEESGTGSLEEYLAKPENKDRFKADAYVVADTGGIAVGRPALTATLRGIAQADVTVRTLDAPVHSGMYGGPAPDAFMALTRILATLHDDKGDVAVEGLLSKPWTGADHPDETTYRQNAGVRCGVPLIGTGSVAQRLYFKPSINVTGLDGAPPPVHKSLNALQSEATARVSIRLVPGQKPADAVAALRRHIDQHRPWFLPVEVTYAGGGEGFEARTGSTTFAKAQAALQEAYGQAPTTLGQGGSIPLVNLLQARKPDAPVLLWGCEEPAARIHAPGESVHLDELERMTLAQALFLKALSQQ</sequence>
<dbReference type="EMBL" id="SMKW01000064">
    <property type="protein sequence ID" value="TDD40966.1"/>
    <property type="molecule type" value="Genomic_DNA"/>
</dbReference>
<dbReference type="Proteomes" id="UP000294947">
    <property type="component" value="Unassembled WGS sequence"/>
</dbReference>
<dbReference type="InterPro" id="IPR011650">
    <property type="entry name" value="Peptidase_M20_dimer"/>
</dbReference>
<feature type="domain" description="Peptidase M20 dimerisation" evidence="4">
    <location>
        <begin position="199"/>
        <end position="348"/>
    </location>
</feature>
<dbReference type="GO" id="GO:0006508">
    <property type="term" value="P:proteolysis"/>
    <property type="evidence" value="ECO:0007669"/>
    <property type="project" value="UniProtKB-KW"/>
</dbReference>
<keyword evidence="6" id="KW-1185">Reference proteome</keyword>
<dbReference type="OrthoDB" id="9761532at2"/>
<evidence type="ECO:0000256" key="2">
    <source>
        <dbReference type="ARBA" id="ARBA00022723"/>
    </source>
</evidence>
<dbReference type="Pfam" id="PF07687">
    <property type="entry name" value="M20_dimer"/>
    <property type="match status" value="1"/>
</dbReference>